<dbReference type="PANTHER" id="PTHR43347">
    <property type="entry name" value="ACYL-COA SYNTHETASE"/>
    <property type="match status" value="1"/>
</dbReference>
<dbReference type="EC" id="6.2.1.1" evidence="1"/>
<sequence length="220" mass="24050">MPFPGYDVRILRSNGSEADIGELGRIVVKLPLPPGTMSSLYKAPERFLQVYFSKFPGYYDTMDAGYRDDFGYIYVTARDDDVINVAGHRLSTAALEDVVMSHPDIGDAAVIGVPESTKGEIPLCLFIMKKGARKSEKAISHELVLMVRELIGPIAAFRLSAAVSGLPRTRSGKIARKSIADLARSKSVKIPSTIEDPSVYKNIKEVLQSFGFAKNAPDPK</sequence>
<gene>
    <name evidence="3" type="ORF">TCEB3V08_LOCUS11489</name>
</gene>
<dbReference type="InterPro" id="IPR045851">
    <property type="entry name" value="AMP-bd_C_sf"/>
</dbReference>
<dbReference type="PANTHER" id="PTHR43347:SF3">
    <property type="entry name" value="ACYL-COA SYNTHETASE SHORT-CHAIN FAMILY MEMBER 3, MITOCHONDRIAL"/>
    <property type="match status" value="1"/>
</dbReference>
<dbReference type="GO" id="GO:0005759">
    <property type="term" value="C:mitochondrial matrix"/>
    <property type="evidence" value="ECO:0007669"/>
    <property type="project" value="TreeGrafter"/>
</dbReference>
<dbReference type="InterPro" id="IPR042099">
    <property type="entry name" value="ANL_N_sf"/>
</dbReference>
<evidence type="ECO:0000259" key="2">
    <source>
        <dbReference type="Pfam" id="PF13193"/>
    </source>
</evidence>
<dbReference type="AlphaFoldDB" id="A0A7R9DDI6"/>
<feature type="domain" description="AMP-binding enzyme C-terminal" evidence="2">
    <location>
        <begin position="95"/>
        <end position="173"/>
    </location>
</feature>
<organism evidence="3">
    <name type="scientific">Timema cristinae</name>
    <name type="common">Walking stick</name>
    <dbReference type="NCBI Taxonomy" id="61476"/>
    <lineage>
        <taxon>Eukaryota</taxon>
        <taxon>Metazoa</taxon>
        <taxon>Ecdysozoa</taxon>
        <taxon>Arthropoda</taxon>
        <taxon>Hexapoda</taxon>
        <taxon>Insecta</taxon>
        <taxon>Pterygota</taxon>
        <taxon>Neoptera</taxon>
        <taxon>Polyneoptera</taxon>
        <taxon>Phasmatodea</taxon>
        <taxon>Timematodea</taxon>
        <taxon>Timematoidea</taxon>
        <taxon>Timematidae</taxon>
        <taxon>Timema</taxon>
    </lineage>
</organism>
<dbReference type="Gene3D" id="3.30.300.30">
    <property type="match status" value="1"/>
</dbReference>
<dbReference type="Gene3D" id="3.40.50.12780">
    <property type="entry name" value="N-terminal domain of ligase-like"/>
    <property type="match status" value="1"/>
</dbReference>
<name>A0A7R9DDI6_TIMCR</name>
<accession>A0A7R9DDI6</accession>
<dbReference type="GO" id="GO:0050218">
    <property type="term" value="F:propionate-CoA ligase activity"/>
    <property type="evidence" value="ECO:0007669"/>
    <property type="project" value="TreeGrafter"/>
</dbReference>
<dbReference type="Pfam" id="PF13193">
    <property type="entry name" value="AMP-binding_C"/>
    <property type="match status" value="1"/>
</dbReference>
<dbReference type="InterPro" id="IPR025110">
    <property type="entry name" value="AMP-bd_C"/>
</dbReference>
<proteinExistence type="predicted"/>
<dbReference type="SUPFAM" id="SSF56801">
    <property type="entry name" value="Acetyl-CoA synthetase-like"/>
    <property type="match status" value="1"/>
</dbReference>
<evidence type="ECO:0000256" key="1">
    <source>
        <dbReference type="ARBA" id="ARBA00013275"/>
    </source>
</evidence>
<evidence type="ECO:0000313" key="3">
    <source>
        <dbReference type="EMBL" id="CAD7412718.1"/>
    </source>
</evidence>
<protein>
    <recommendedName>
        <fullName evidence="1">acetate--CoA ligase</fullName>
        <ecNumber evidence="1">6.2.1.1</ecNumber>
    </recommendedName>
</protein>
<dbReference type="GO" id="GO:0003987">
    <property type="term" value="F:acetate-CoA ligase activity"/>
    <property type="evidence" value="ECO:0007669"/>
    <property type="project" value="UniProtKB-EC"/>
</dbReference>
<reference evidence="3" key="1">
    <citation type="submission" date="2020-11" db="EMBL/GenBank/DDBJ databases">
        <authorList>
            <person name="Tran Van P."/>
        </authorList>
    </citation>
    <scope>NUCLEOTIDE SEQUENCE</scope>
</reference>
<dbReference type="EMBL" id="OC323114">
    <property type="protein sequence ID" value="CAD7412718.1"/>
    <property type="molecule type" value="Genomic_DNA"/>
</dbReference>